<evidence type="ECO:0000313" key="5">
    <source>
        <dbReference type="EMBL" id="CAB4211174.1"/>
    </source>
</evidence>
<dbReference type="EMBL" id="LR797157">
    <property type="protein sequence ID" value="CAB4190825.1"/>
    <property type="molecule type" value="Genomic_DNA"/>
</dbReference>
<gene>
    <name evidence="3" type="ORF">UFOVP1065_196</name>
    <name evidence="4" type="ORF">UFOVP1198_165</name>
    <name evidence="5" type="ORF">UFOVP1418_157</name>
    <name evidence="7" type="ORF">UFOVP1524_226</name>
    <name evidence="6" type="ORF">UFOVP1651_226</name>
    <name evidence="1" type="ORF">UFOVP908_204</name>
    <name evidence="2" type="ORF">UFOVP990_165</name>
</gene>
<reference evidence="7" key="1">
    <citation type="submission" date="2020-05" db="EMBL/GenBank/DDBJ databases">
        <authorList>
            <person name="Chiriac C."/>
            <person name="Salcher M."/>
            <person name="Ghai R."/>
            <person name="Kavagutti S V."/>
        </authorList>
    </citation>
    <scope>NUCLEOTIDE SEQUENCE</scope>
</reference>
<evidence type="ECO:0000313" key="4">
    <source>
        <dbReference type="EMBL" id="CAB4190825.1"/>
    </source>
</evidence>
<dbReference type="EMBL" id="LR797369">
    <property type="protein sequence ID" value="CAB4211174.1"/>
    <property type="molecule type" value="Genomic_DNA"/>
</dbReference>
<evidence type="ECO:0000313" key="1">
    <source>
        <dbReference type="EMBL" id="CAB4171030.1"/>
    </source>
</evidence>
<proteinExistence type="predicted"/>
<evidence type="ECO:0000313" key="7">
    <source>
        <dbReference type="EMBL" id="CAB5227848.1"/>
    </source>
</evidence>
<dbReference type="EMBL" id="LR797518">
    <property type="protein sequence ID" value="CAB4222861.1"/>
    <property type="molecule type" value="Genomic_DNA"/>
</dbReference>
<protein>
    <submittedName>
        <fullName evidence="7">Uncharacterized protein</fullName>
    </submittedName>
</protein>
<evidence type="ECO:0000313" key="2">
    <source>
        <dbReference type="EMBL" id="CAB4177073.1"/>
    </source>
</evidence>
<sequence length="117" mass="13430">MSENVVQFPKSKIVREPSPDDDVVKEFKLKGLFNYADGIVDDIVEIMVTEIENHGVDTDSNVFLRDFSMAADALRATIYRQFDLQHNLHNFIDENVKVINRKTGKIVEDISDLDEDE</sequence>
<accession>A0A6J7XAR9</accession>
<organism evidence="7">
    <name type="scientific">uncultured Caudovirales phage</name>
    <dbReference type="NCBI Taxonomy" id="2100421"/>
    <lineage>
        <taxon>Viruses</taxon>
        <taxon>Duplodnaviria</taxon>
        <taxon>Heunggongvirae</taxon>
        <taxon>Uroviricota</taxon>
        <taxon>Caudoviricetes</taxon>
        <taxon>Peduoviridae</taxon>
        <taxon>Maltschvirus</taxon>
        <taxon>Maltschvirus maltsch</taxon>
    </lineage>
</organism>
<dbReference type="EMBL" id="LR797021">
    <property type="protein sequence ID" value="CAB4182275.1"/>
    <property type="molecule type" value="Genomic_DNA"/>
</dbReference>
<name>A0A6J7XAR9_9CAUD</name>
<dbReference type="EMBL" id="LR796860">
    <property type="protein sequence ID" value="CAB4171030.1"/>
    <property type="molecule type" value="Genomic_DNA"/>
</dbReference>
<dbReference type="EMBL" id="LR798378">
    <property type="protein sequence ID" value="CAB5227848.1"/>
    <property type="molecule type" value="Genomic_DNA"/>
</dbReference>
<evidence type="ECO:0000313" key="6">
    <source>
        <dbReference type="EMBL" id="CAB4222861.1"/>
    </source>
</evidence>
<dbReference type="EMBL" id="LR796945">
    <property type="protein sequence ID" value="CAB4177073.1"/>
    <property type="molecule type" value="Genomic_DNA"/>
</dbReference>
<evidence type="ECO:0000313" key="3">
    <source>
        <dbReference type="EMBL" id="CAB4182275.1"/>
    </source>
</evidence>